<protein>
    <submittedName>
        <fullName evidence="2">Uncharacterized protein</fullName>
    </submittedName>
</protein>
<evidence type="ECO:0000313" key="3">
    <source>
        <dbReference type="Proteomes" id="UP000472372"/>
    </source>
</evidence>
<feature type="compositionally biased region" description="Polar residues" evidence="1">
    <location>
        <begin position="186"/>
        <end position="199"/>
    </location>
</feature>
<name>A0A6S6VCZ0_9PLEO</name>
<proteinExistence type="predicted"/>
<feature type="region of interest" description="Disordered" evidence="1">
    <location>
        <begin position="63"/>
        <end position="96"/>
    </location>
</feature>
<accession>A0A6S6VCZ0</accession>
<evidence type="ECO:0000256" key="1">
    <source>
        <dbReference type="SAM" id="MobiDB-lite"/>
    </source>
</evidence>
<reference evidence="2" key="1">
    <citation type="submission" date="2021-02" db="EMBL/GenBank/DDBJ databases">
        <authorList>
            <person name="Syme A R."/>
            <person name="Syme A R."/>
            <person name="Moolhuijzen P."/>
        </authorList>
    </citation>
    <scope>NUCLEOTIDE SEQUENCE</scope>
    <source>
        <strain evidence="2">W1-1</strain>
    </source>
</reference>
<feature type="compositionally biased region" description="Low complexity" evidence="1">
    <location>
        <begin position="333"/>
        <end position="342"/>
    </location>
</feature>
<evidence type="ECO:0000313" key="2">
    <source>
        <dbReference type="EMBL" id="CAE7009899.1"/>
    </source>
</evidence>
<feature type="region of interest" description="Disordered" evidence="1">
    <location>
        <begin position="186"/>
        <end position="211"/>
    </location>
</feature>
<sequence length="551" mass="60893">MGDRHKPPIRSTSMPLFQEPPQSPERAELQAWQRSVEVAQHAARSGVHAHMFQGFDGNGTSATATAGMGEVDSPASDTTVKQVHSQDDDNDKGMAPISALPYGLEHAMQMETERHGSIPIALHASPNSALDPFARMYHTDARVPHRMPNPMQLSGPVAMADTFGSPQGLKGLHSATLHQRRMASMPSPQHMGQMNSQMSPVPERCVPRGQQMPKSPAMFQEYDLCEEESNSEWVGLDKKDDGFAGYGRPPPPPRSFNNTPGHGRQPTDPFVDYTPEASSRLLQPQTQYLLPGQSSVRASRSTAGLPPPDSAFARNFVAKQTLPQVFSDREPKSPAWPSSAPPTFTLNAPPPRVYAPSPSPHVSARPSLPIPPPPLPGLGTHYTQDPTARARLESQKGVRETWIRTEAAKIAQLARLRHQAEQLYTKTQTQEDFELLQQVSAAFSDATSLEKKQEERRALFLKDKGMLPLKTKRREDMSAAMREGTETEGECEGEDKLLGFAMALMERVCAEVKDREDFEDSITTDMLATLSLEERKVLRGHLVARLKKREK</sequence>
<organism evidence="2 3">
    <name type="scientific">Pyrenophora teres f. teres</name>
    <dbReference type="NCBI Taxonomy" id="97479"/>
    <lineage>
        <taxon>Eukaryota</taxon>
        <taxon>Fungi</taxon>
        <taxon>Dikarya</taxon>
        <taxon>Ascomycota</taxon>
        <taxon>Pezizomycotina</taxon>
        <taxon>Dothideomycetes</taxon>
        <taxon>Pleosporomycetidae</taxon>
        <taxon>Pleosporales</taxon>
        <taxon>Pleosporineae</taxon>
        <taxon>Pleosporaceae</taxon>
        <taxon>Pyrenophora</taxon>
    </lineage>
</organism>
<gene>
    <name evidence="2" type="ORF">PTTW11_01920</name>
</gene>
<feature type="compositionally biased region" description="Pro residues" evidence="1">
    <location>
        <begin position="348"/>
        <end position="359"/>
    </location>
</feature>
<dbReference type="AlphaFoldDB" id="A0A6S6VCZ0"/>
<feature type="region of interest" description="Disordered" evidence="1">
    <location>
        <begin position="1"/>
        <end position="31"/>
    </location>
</feature>
<dbReference type="EMBL" id="HG992978">
    <property type="protein sequence ID" value="CAE7009899.1"/>
    <property type="molecule type" value="Genomic_DNA"/>
</dbReference>
<dbReference type="Proteomes" id="UP000472372">
    <property type="component" value="Chromosome 2"/>
</dbReference>
<feature type="region of interest" description="Disordered" evidence="1">
    <location>
        <begin position="325"/>
        <end position="383"/>
    </location>
</feature>
<feature type="region of interest" description="Disordered" evidence="1">
    <location>
        <begin position="237"/>
        <end position="274"/>
    </location>
</feature>